<keyword evidence="6" id="KW-1185">Reference proteome</keyword>
<dbReference type="Gene3D" id="3.40.50.150">
    <property type="entry name" value="Vaccinia Virus protein VP39"/>
    <property type="match status" value="1"/>
</dbReference>
<sequence>MPQKITFFSRKTQEDLNREWDKIAPIRDSQVAAEADRSFNEVLEPWILNRLNSANTVLDAGCGTGRLTKSLRKLATAVTGIDPSEESVKIARRNDPTGTYEVSTIENWAASRHDPRFDLVVANMVLMDALHLDEVCASIATLARGGRLVATITHPAFWPIYWDYASAAEFNYSKELIVQAPFKTSSLDYSMNTTHIHRPLETYLETFRSSGLRLTRLDELRGPETVSTFPFPRFIGMEAVVEAR</sequence>
<keyword evidence="2" id="KW-0808">Transferase</keyword>
<keyword evidence="1 5" id="KW-0489">Methyltransferase</keyword>
<evidence type="ECO:0000256" key="3">
    <source>
        <dbReference type="ARBA" id="ARBA00022691"/>
    </source>
</evidence>
<dbReference type="CDD" id="cd02440">
    <property type="entry name" value="AdoMet_MTases"/>
    <property type="match status" value="1"/>
</dbReference>
<dbReference type="InterPro" id="IPR029063">
    <property type="entry name" value="SAM-dependent_MTases_sf"/>
</dbReference>
<evidence type="ECO:0000256" key="2">
    <source>
        <dbReference type="ARBA" id="ARBA00022679"/>
    </source>
</evidence>
<comment type="caution">
    <text evidence="5">The sequence shown here is derived from an EMBL/GenBank/DDBJ whole genome shotgun (WGS) entry which is preliminary data.</text>
</comment>
<evidence type="ECO:0000313" key="6">
    <source>
        <dbReference type="Proteomes" id="UP001203761"/>
    </source>
</evidence>
<organism evidence="5 6">
    <name type="scientific">Brachybacterium equifaecis</name>
    <dbReference type="NCBI Taxonomy" id="2910770"/>
    <lineage>
        <taxon>Bacteria</taxon>
        <taxon>Bacillati</taxon>
        <taxon>Actinomycetota</taxon>
        <taxon>Actinomycetes</taxon>
        <taxon>Micrococcales</taxon>
        <taxon>Dermabacteraceae</taxon>
        <taxon>Brachybacterium</taxon>
    </lineage>
</organism>
<name>A0ABT0R2R2_9MICO</name>
<evidence type="ECO:0000256" key="1">
    <source>
        <dbReference type="ARBA" id="ARBA00022603"/>
    </source>
</evidence>
<evidence type="ECO:0000259" key="4">
    <source>
        <dbReference type="Pfam" id="PF13649"/>
    </source>
</evidence>
<keyword evidence="3" id="KW-0949">S-adenosyl-L-methionine</keyword>
<feature type="domain" description="Methyltransferase" evidence="4">
    <location>
        <begin position="57"/>
        <end position="141"/>
    </location>
</feature>
<evidence type="ECO:0000313" key="5">
    <source>
        <dbReference type="EMBL" id="MCL6424055.1"/>
    </source>
</evidence>
<dbReference type="EMBL" id="JAKNCJ010000007">
    <property type="protein sequence ID" value="MCL6424055.1"/>
    <property type="molecule type" value="Genomic_DNA"/>
</dbReference>
<dbReference type="InterPro" id="IPR041698">
    <property type="entry name" value="Methyltransf_25"/>
</dbReference>
<accession>A0ABT0R2R2</accession>
<dbReference type="Proteomes" id="UP001203761">
    <property type="component" value="Unassembled WGS sequence"/>
</dbReference>
<dbReference type="GO" id="GO:0008168">
    <property type="term" value="F:methyltransferase activity"/>
    <property type="evidence" value="ECO:0007669"/>
    <property type="project" value="UniProtKB-KW"/>
</dbReference>
<dbReference type="SUPFAM" id="SSF53335">
    <property type="entry name" value="S-adenosyl-L-methionine-dependent methyltransferases"/>
    <property type="match status" value="1"/>
</dbReference>
<dbReference type="GO" id="GO:0032259">
    <property type="term" value="P:methylation"/>
    <property type="evidence" value="ECO:0007669"/>
    <property type="project" value="UniProtKB-KW"/>
</dbReference>
<protein>
    <submittedName>
        <fullName evidence="5">Class I SAM-dependent methyltransferase</fullName>
    </submittedName>
</protein>
<dbReference type="Pfam" id="PF13649">
    <property type="entry name" value="Methyltransf_25"/>
    <property type="match status" value="1"/>
</dbReference>
<proteinExistence type="predicted"/>
<reference evidence="5" key="1">
    <citation type="submission" date="2022-02" db="EMBL/GenBank/DDBJ databases">
        <authorList>
            <person name="Lee M."/>
            <person name="Kim S.-J."/>
            <person name="Jung M.-Y."/>
        </authorList>
    </citation>
    <scope>NUCLEOTIDE SEQUENCE</scope>
    <source>
        <strain evidence="5">JHP9</strain>
    </source>
</reference>
<dbReference type="PANTHER" id="PTHR43464">
    <property type="entry name" value="METHYLTRANSFERASE"/>
    <property type="match status" value="1"/>
</dbReference>
<dbReference type="RefSeq" id="WP_249738132.1">
    <property type="nucleotide sequence ID" value="NZ_JAKNCJ010000007.1"/>
</dbReference>
<dbReference type="PANTHER" id="PTHR43464:SF19">
    <property type="entry name" value="UBIQUINONE BIOSYNTHESIS O-METHYLTRANSFERASE, MITOCHONDRIAL"/>
    <property type="match status" value="1"/>
</dbReference>
<gene>
    <name evidence="5" type="ORF">Bequi_11810</name>
</gene>